<name>A0A5C6BAA2_9BACT</name>
<gene>
    <name evidence="2" type="ORF">Pla52n_00070</name>
</gene>
<dbReference type="Proteomes" id="UP000320176">
    <property type="component" value="Unassembled WGS sequence"/>
</dbReference>
<evidence type="ECO:0000313" key="2">
    <source>
        <dbReference type="EMBL" id="TWU07434.1"/>
    </source>
</evidence>
<feature type="region of interest" description="Disordered" evidence="1">
    <location>
        <begin position="1"/>
        <end position="21"/>
    </location>
</feature>
<dbReference type="AlphaFoldDB" id="A0A5C6BAA2"/>
<feature type="compositionally biased region" description="Basic and acidic residues" evidence="1">
    <location>
        <begin position="1"/>
        <end position="11"/>
    </location>
</feature>
<dbReference type="EMBL" id="SJPN01000001">
    <property type="protein sequence ID" value="TWU07434.1"/>
    <property type="molecule type" value="Genomic_DNA"/>
</dbReference>
<sequence>MTSFGKNHENTGHLSNNVTDQLTGRSDLSRLSAFERLGQHQITEFDHFVIFSLNQMVGCDVAVNHFLAVGAVKQSAAR</sequence>
<feature type="compositionally biased region" description="Polar residues" evidence="1">
    <location>
        <begin position="12"/>
        <end position="21"/>
    </location>
</feature>
<evidence type="ECO:0000256" key="1">
    <source>
        <dbReference type="SAM" id="MobiDB-lite"/>
    </source>
</evidence>
<protein>
    <submittedName>
        <fullName evidence="2">Uncharacterized protein</fullName>
    </submittedName>
</protein>
<proteinExistence type="predicted"/>
<accession>A0A5C6BAA2</accession>
<reference evidence="2 3" key="1">
    <citation type="submission" date="2019-02" db="EMBL/GenBank/DDBJ databases">
        <title>Deep-cultivation of Planctomycetes and their phenomic and genomic characterization uncovers novel biology.</title>
        <authorList>
            <person name="Wiegand S."/>
            <person name="Jogler M."/>
            <person name="Boedeker C."/>
            <person name="Pinto D."/>
            <person name="Vollmers J."/>
            <person name="Rivas-Marin E."/>
            <person name="Kohn T."/>
            <person name="Peeters S.H."/>
            <person name="Heuer A."/>
            <person name="Rast P."/>
            <person name="Oberbeckmann S."/>
            <person name="Bunk B."/>
            <person name="Jeske O."/>
            <person name="Meyerdierks A."/>
            <person name="Storesund J.E."/>
            <person name="Kallscheuer N."/>
            <person name="Luecker S."/>
            <person name="Lage O.M."/>
            <person name="Pohl T."/>
            <person name="Merkel B.J."/>
            <person name="Hornburger P."/>
            <person name="Mueller R.-W."/>
            <person name="Bruemmer F."/>
            <person name="Labrenz M."/>
            <person name="Spormann A.M."/>
            <person name="Op Den Camp H."/>
            <person name="Overmann J."/>
            <person name="Amann R."/>
            <person name="Jetten M.S.M."/>
            <person name="Mascher T."/>
            <person name="Medema M.H."/>
            <person name="Devos D.P."/>
            <person name="Kaster A.-K."/>
            <person name="Ovreas L."/>
            <person name="Rohde M."/>
            <person name="Galperin M.Y."/>
            <person name="Jogler C."/>
        </authorList>
    </citation>
    <scope>NUCLEOTIDE SEQUENCE [LARGE SCALE GENOMIC DNA]</scope>
    <source>
        <strain evidence="2 3">Pla52n</strain>
    </source>
</reference>
<keyword evidence="3" id="KW-1185">Reference proteome</keyword>
<evidence type="ECO:0000313" key="3">
    <source>
        <dbReference type="Proteomes" id="UP000320176"/>
    </source>
</evidence>
<organism evidence="2 3">
    <name type="scientific">Stieleria varia</name>
    <dbReference type="NCBI Taxonomy" id="2528005"/>
    <lineage>
        <taxon>Bacteria</taxon>
        <taxon>Pseudomonadati</taxon>
        <taxon>Planctomycetota</taxon>
        <taxon>Planctomycetia</taxon>
        <taxon>Pirellulales</taxon>
        <taxon>Pirellulaceae</taxon>
        <taxon>Stieleria</taxon>
    </lineage>
</organism>
<comment type="caution">
    <text evidence="2">The sequence shown here is derived from an EMBL/GenBank/DDBJ whole genome shotgun (WGS) entry which is preliminary data.</text>
</comment>